<dbReference type="PANTHER" id="PTHR21666">
    <property type="entry name" value="PEPTIDASE-RELATED"/>
    <property type="match status" value="1"/>
</dbReference>
<gene>
    <name evidence="3" type="ORF">CGZ93_17970</name>
</gene>
<evidence type="ECO:0008006" key="5">
    <source>
        <dbReference type="Google" id="ProtNLM"/>
    </source>
</evidence>
<protein>
    <recommendedName>
        <fullName evidence="5">Peptidoglycan DD-metalloendopeptidase family protein</fullName>
    </recommendedName>
</protein>
<reference evidence="3 4" key="1">
    <citation type="submission" date="2017-07" db="EMBL/GenBank/DDBJ databases">
        <title>Draft whole genome sequences of clinical Proprionibacteriaceae strains.</title>
        <authorList>
            <person name="Bernier A.-M."/>
            <person name="Bernard K."/>
            <person name="Domingo M.-C."/>
        </authorList>
    </citation>
    <scope>NUCLEOTIDE SEQUENCE [LARGE SCALE GENOMIC DNA]</scope>
    <source>
        <strain evidence="3 4">NML 130396</strain>
    </source>
</reference>
<dbReference type="InterPro" id="IPR011055">
    <property type="entry name" value="Dup_hybrid_motif"/>
</dbReference>
<dbReference type="PANTHER" id="PTHR21666:SF270">
    <property type="entry name" value="MUREIN HYDROLASE ACTIVATOR ENVC"/>
    <property type="match status" value="1"/>
</dbReference>
<evidence type="ECO:0000313" key="4">
    <source>
        <dbReference type="Proteomes" id="UP000216311"/>
    </source>
</evidence>
<dbReference type="InterPro" id="IPR050570">
    <property type="entry name" value="Cell_wall_metabolism_enzyme"/>
</dbReference>
<keyword evidence="4" id="KW-1185">Reference proteome</keyword>
<dbReference type="GO" id="GO:0008745">
    <property type="term" value="F:N-acetylmuramoyl-L-alanine amidase activity"/>
    <property type="evidence" value="ECO:0007669"/>
    <property type="project" value="InterPro"/>
</dbReference>
<feature type="domain" description="M23ase beta-sheet core" evidence="2">
    <location>
        <begin position="482"/>
        <end position="577"/>
    </location>
</feature>
<dbReference type="GO" id="GO:0004222">
    <property type="term" value="F:metalloendopeptidase activity"/>
    <property type="evidence" value="ECO:0007669"/>
    <property type="project" value="TreeGrafter"/>
</dbReference>
<accession>A0A255GLD7</accession>
<sequence length="591" mass="63591">MARFLEPQEIVDALRGAGLTVIEPDGWRGRCRCCTGPHTNAGGHIREWVTLNGITIHHTSGGMLRGGAAVAYASRGGWLTTGDAKTPGPLCLAGIDGDGRIIMVGAGRCNHIGKISSSGLAAMRAANFSLDGSQNLRGSDLDGNGYTVGFELMAGGVPNDVQRDAAIRAAAALCRRLGWTGQEVHGHGEVADSRDFSDPGFDMGRFRRDVMAAVRGNQTPPPRQETPVTTPDIGGRIGQRWAELGGPRSILGNPAGDEVRTDTGAYRPFERGFMIWSTDTDAHVSLGLIREAYARQGFEHGHLGYPISDEFPIEGGIGQHYQNGSIYYRLGDPQAYAVYGAIRTVWASLRWETGPLGYPTSDEFDIADGRGVPGRVQRFQGGAVWHSERGTWPVWGLMLEQYAAQGWERGPWGFPGGPENKVGADYYQGFAGGVFKVTAARPPAQVQAAPVAPSKFVRPIRDAARFPITMAYRVPGDWAAGFHPGVDIGCPIGTPVYATISGDVRTAARGGWDPAYGNHVIISDDDPDGSDWGYCHLSRVVVREGQHVETGQLIGYSGDTGRTFGAHLHLERRKRGTGYAASNFRNPNQWP</sequence>
<evidence type="ECO:0000259" key="2">
    <source>
        <dbReference type="Pfam" id="PF01551"/>
    </source>
</evidence>
<dbReference type="SUPFAM" id="SSF55846">
    <property type="entry name" value="N-acetylmuramoyl-L-alanine amidase-like"/>
    <property type="match status" value="1"/>
</dbReference>
<dbReference type="SUPFAM" id="SSF51261">
    <property type="entry name" value="Duplicated hybrid motif"/>
    <property type="match status" value="1"/>
</dbReference>
<dbReference type="GO" id="GO:0009253">
    <property type="term" value="P:peptidoglycan catabolic process"/>
    <property type="evidence" value="ECO:0007669"/>
    <property type="project" value="InterPro"/>
</dbReference>
<dbReference type="RefSeq" id="WP_094365535.1">
    <property type="nucleotide sequence ID" value="NZ_NMVQ01000047.1"/>
</dbReference>
<proteinExistence type="predicted"/>
<dbReference type="Gene3D" id="2.70.70.10">
    <property type="entry name" value="Glucose Permease (Domain IIA)"/>
    <property type="match status" value="1"/>
</dbReference>
<name>A0A255GLD7_9ACTN</name>
<dbReference type="EMBL" id="NMVQ01000047">
    <property type="protein sequence ID" value="OYO16648.1"/>
    <property type="molecule type" value="Genomic_DNA"/>
</dbReference>
<dbReference type="InterPro" id="IPR013207">
    <property type="entry name" value="LGFP"/>
</dbReference>
<dbReference type="InterPro" id="IPR016047">
    <property type="entry name" value="M23ase_b-sheet_dom"/>
</dbReference>
<feature type="domain" description="N-acetylmuramoyl-L-alanine amidase" evidence="1">
    <location>
        <begin position="51"/>
        <end position="200"/>
    </location>
</feature>
<dbReference type="InterPro" id="IPR036505">
    <property type="entry name" value="Amidase/PGRP_sf"/>
</dbReference>
<dbReference type="Proteomes" id="UP000216311">
    <property type="component" value="Unassembled WGS sequence"/>
</dbReference>
<dbReference type="CDD" id="cd12797">
    <property type="entry name" value="M23_peptidase"/>
    <property type="match status" value="1"/>
</dbReference>
<evidence type="ECO:0000259" key="1">
    <source>
        <dbReference type="Pfam" id="PF01510"/>
    </source>
</evidence>
<evidence type="ECO:0000313" key="3">
    <source>
        <dbReference type="EMBL" id="OYO16648.1"/>
    </source>
</evidence>
<dbReference type="AlphaFoldDB" id="A0A255GLD7"/>
<organism evidence="3 4">
    <name type="scientific">Enemella dayhoffiae</name>
    <dbReference type="NCBI Taxonomy" id="2016507"/>
    <lineage>
        <taxon>Bacteria</taxon>
        <taxon>Bacillati</taxon>
        <taxon>Actinomycetota</taxon>
        <taxon>Actinomycetes</taxon>
        <taxon>Propionibacteriales</taxon>
        <taxon>Propionibacteriaceae</taxon>
        <taxon>Enemella</taxon>
    </lineage>
</organism>
<dbReference type="Pfam" id="PF01510">
    <property type="entry name" value="Amidase_2"/>
    <property type="match status" value="1"/>
</dbReference>
<dbReference type="InterPro" id="IPR002502">
    <property type="entry name" value="Amidase_domain"/>
</dbReference>
<comment type="caution">
    <text evidence="3">The sequence shown here is derived from an EMBL/GenBank/DDBJ whole genome shotgun (WGS) entry which is preliminary data.</text>
</comment>
<dbReference type="Gene3D" id="3.40.80.10">
    <property type="entry name" value="Peptidoglycan recognition protein-like"/>
    <property type="match status" value="1"/>
</dbReference>
<dbReference type="Pfam" id="PF01551">
    <property type="entry name" value="Peptidase_M23"/>
    <property type="match status" value="1"/>
</dbReference>
<dbReference type="OrthoDB" id="514320at2"/>
<dbReference type="Pfam" id="PF08310">
    <property type="entry name" value="LGFP"/>
    <property type="match status" value="3"/>
</dbReference>